<keyword evidence="2" id="KW-1185">Reference proteome</keyword>
<gene>
    <name evidence="1" type="ORF">EVAR_56788_1</name>
</gene>
<dbReference type="Proteomes" id="UP000299102">
    <property type="component" value="Unassembled WGS sequence"/>
</dbReference>
<organism evidence="1 2">
    <name type="scientific">Eumeta variegata</name>
    <name type="common">Bagworm moth</name>
    <name type="synonym">Eumeta japonica</name>
    <dbReference type="NCBI Taxonomy" id="151549"/>
    <lineage>
        <taxon>Eukaryota</taxon>
        <taxon>Metazoa</taxon>
        <taxon>Ecdysozoa</taxon>
        <taxon>Arthropoda</taxon>
        <taxon>Hexapoda</taxon>
        <taxon>Insecta</taxon>
        <taxon>Pterygota</taxon>
        <taxon>Neoptera</taxon>
        <taxon>Endopterygota</taxon>
        <taxon>Lepidoptera</taxon>
        <taxon>Glossata</taxon>
        <taxon>Ditrysia</taxon>
        <taxon>Tineoidea</taxon>
        <taxon>Psychidae</taxon>
        <taxon>Oiketicinae</taxon>
        <taxon>Eumeta</taxon>
    </lineage>
</organism>
<proteinExistence type="predicted"/>
<protein>
    <submittedName>
        <fullName evidence="1">Uncharacterized protein</fullName>
    </submittedName>
</protein>
<comment type="caution">
    <text evidence="1">The sequence shown here is derived from an EMBL/GenBank/DDBJ whole genome shotgun (WGS) entry which is preliminary data.</text>
</comment>
<dbReference type="EMBL" id="BGZK01001470">
    <property type="protein sequence ID" value="GBP80610.1"/>
    <property type="molecule type" value="Genomic_DNA"/>
</dbReference>
<reference evidence="1 2" key="1">
    <citation type="journal article" date="2019" name="Commun. Biol.">
        <title>The bagworm genome reveals a unique fibroin gene that provides high tensile strength.</title>
        <authorList>
            <person name="Kono N."/>
            <person name="Nakamura H."/>
            <person name="Ohtoshi R."/>
            <person name="Tomita M."/>
            <person name="Numata K."/>
            <person name="Arakawa K."/>
        </authorList>
    </citation>
    <scope>NUCLEOTIDE SEQUENCE [LARGE SCALE GENOMIC DNA]</scope>
</reference>
<evidence type="ECO:0000313" key="2">
    <source>
        <dbReference type="Proteomes" id="UP000299102"/>
    </source>
</evidence>
<dbReference type="AlphaFoldDB" id="A0A4C1YZD0"/>
<sequence>MNHDQSAFKENSIKLKRLGYVVLLWSASAYLSAPSSDPENRLCTSNVYGRTFQHRSEIGIAKRTGIGIETRCEADASSISCSGIGASVVCARPGDILRLLHRLHVEPAHGFCAYGAFPQRKTNKSYSTRILWVDAARAGWPQARQHLKASLRLRDPPIIEFA</sequence>
<name>A0A4C1YZD0_EUMVA</name>
<accession>A0A4C1YZD0</accession>
<evidence type="ECO:0000313" key="1">
    <source>
        <dbReference type="EMBL" id="GBP80610.1"/>
    </source>
</evidence>